<proteinExistence type="predicted"/>
<dbReference type="InterPro" id="IPR013783">
    <property type="entry name" value="Ig-like_fold"/>
</dbReference>
<reference evidence="1 2" key="1">
    <citation type="submission" date="2020-07" db="EMBL/GenBank/DDBJ databases">
        <title>Draft whole-genome sequence of Heliobacterium chlorum DSM 3682, type strain.</title>
        <authorList>
            <person name="Kyndt J.A."/>
            <person name="Meyer T.E."/>
            <person name="Imhoff J.F."/>
        </authorList>
    </citation>
    <scope>NUCLEOTIDE SEQUENCE [LARGE SCALE GENOMIC DNA]</scope>
    <source>
        <strain evidence="1 2">DSM 3682</strain>
    </source>
</reference>
<dbReference type="InterPro" id="IPR008964">
    <property type="entry name" value="Invasin/intimin_cell_adhesion"/>
</dbReference>
<dbReference type="Gene3D" id="2.60.40.10">
    <property type="entry name" value="Immunoglobulins"/>
    <property type="match status" value="1"/>
</dbReference>
<keyword evidence="2" id="KW-1185">Reference proteome</keyword>
<dbReference type="Proteomes" id="UP000617402">
    <property type="component" value="Unassembled WGS sequence"/>
</dbReference>
<dbReference type="RefSeq" id="WP_188041340.1">
    <property type="nucleotide sequence ID" value="NZ_JACVHF010000021.1"/>
</dbReference>
<name>A0ABR7T861_HELCL</name>
<organism evidence="1 2">
    <name type="scientific">Heliobacterium chlorum</name>
    <dbReference type="NCBI Taxonomy" id="2698"/>
    <lineage>
        <taxon>Bacteria</taxon>
        <taxon>Bacillati</taxon>
        <taxon>Bacillota</taxon>
        <taxon>Clostridia</taxon>
        <taxon>Eubacteriales</taxon>
        <taxon>Heliobacteriaceae</taxon>
        <taxon>Heliobacterium</taxon>
    </lineage>
</organism>
<dbReference type="EMBL" id="JACVHF010000021">
    <property type="protein sequence ID" value="MBC9785906.1"/>
    <property type="molecule type" value="Genomic_DNA"/>
</dbReference>
<gene>
    <name evidence="1" type="ORF">H1S01_15580</name>
</gene>
<evidence type="ECO:0000313" key="2">
    <source>
        <dbReference type="Proteomes" id="UP000617402"/>
    </source>
</evidence>
<comment type="caution">
    <text evidence="1">The sequence shown here is derived from an EMBL/GenBank/DDBJ whole genome shotgun (WGS) entry which is preliminary data.</text>
</comment>
<accession>A0ABR7T861</accession>
<sequence length="124" mass="13666">MTDFIVENGSVYKIEKDGNFVFDKSFYCAEMILTMTASKDTATVGETLPITVELKDWKGNPLPKTCPVIVHVTHEGEDAISLNLTPDNGKADFDFTSHSIGFFTIHAECSEMICGGCFFNVEVT</sequence>
<evidence type="ECO:0000313" key="1">
    <source>
        <dbReference type="EMBL" id="MBC9785906.1"/>
    </source>
</evidence>
<protein>
    <submittedName>
        <fullName evidence="1">Uncharacterized protein</fullName>
    </submittedName>
</protein>
<dbReference type="SUPFAM" id="SSF49373">
    <property type="entry name" value="Invasin/intimin cell-adhesion fragments"/>
    <property type="match status" value="1"/>
</dbReference>